<dbReference type="EMBL" id="FOLL01000006">
    <property type="protein sequence ID" value="SFC19324.1"/>
    <property type="molecule type" value="Genomic_DNA"/>
</dbReference>
<dbReference type="InterPro" id="IPR012373">
    <property type="entry name" value="Ferrdict_sens_TM"/>
</dbReference>
<keyword evidence="1" id="KW-0472">Membrane</keyword>
<evidence type="ECO:0000313" key="4">
    <source>
        <dbReference type="EMBL" id="SFC19324.1"/>
    </source>
</evidence>
<dbReference type="Gene3D" id="2.60.120.1440">
    <property type="match status" value="1"/>
</dbReference>
<dbReference type="InterPro" id="IPR006860">
    <property type="entry name" value="FecR"/>
</dbReference>
<evidence type="ECO:0000259" key="2">
    <source>
        <dbReference type="Pfam" id="PF04773"/>
    </source>
</evidence>
<protein>
    <submittedName>
        <fullName evidence="4">Ferric-dicitrate binding protein FerR, regulates iron transport through sigma-19</fullName>
    </submittedName>
</protein>
<feature type="domain" description="FecR protein" evidence="2">
    <location>
        <begin position="176"/>
        <end position="270"/>
    </location>
</feature>
<dbReference type="Gene3D" id="3.55.50.30">
    <property type="match status" value="1"/>
</dbReference>
<dbReference type="InterPro" id="IPR032508">
    <property type="entry name" value="FecR_C"/>
</dbReference>
<keyword evidence="5" id="KW-1185">Reference proteome</keyword>
<feature type="transmembrane region" description="Helical" evidence="1">
    <location>
        <begin position="82"/>
        <end position="101"/>
    </location>
</feature>
<proteinExistence type="predicted"/>
<dbReference type="PANTHER" id="PTHR30273:SF2">
    <property type="entry name" value="PROTEIN FECR"/>
    <property type="match status" value="1"/>
</dbReference>
<accession>A0A1I1H5V0</accession>
<dbReference type="Pfam" id="PF04773">
    <property type="entry name" value="FecR"/>
    <property type="match status" value="1"/>
</dbReference>
<keyword evidence="1" id="KW-0812">Transmembrane</keyword>
<reference evidence="5" key="1">
    <citation type="submission" date="2016-10" db="EMBL/GenBank/DDBJ databases">
        <authorList>
            <person name="Varghese N."/>
            <person name="Submissions S."/>
        </authorList>
    </citation>
    <scope>NUCLEOTIDE SEQUENCE [LARGE SCALE GENOMIC DNA]</scope>
    <source>
        <strain evidence="5">DSM 22900</strain>
    </source>
</reference>
<organism evidence="4 5">
    <name type="scientific">Parapedobacter composti</name>
    <dbReference type="NCBI Taxonomy" id="623281"/>
    <lineage>
        <taxon>Bacteria</taxon>
        <taxon>Pseudomonadati</taxon>
        <taxon>Bacteroidota</taxon>
        <taxon>Sphingobacteriia</taxon>
        <taxon>Sphingobacteriales</taxon>
        <taxon>Sphingobacteriaceae</taxon>
        <taxon>Parapedobacter</taxon>
    </lineage>
</organism>
<feature type="domain" description="Protein FecR C-terminal" evidence="3">
    <location>
        <begin position="316"/>
        <end position="380"/>
    </location>
</feature>
<keyword evidence="1" id="KW-1133">Transmembrane helix</keyword>
<dbReference type="GO" id="GO:0016989">
    <property type="term" value="F:sigma factor antagonist activity"/>
    <property type="evidence" value="ECO:0007669"/>
    <property type="project" value="TreeGrafter"/>
</dbReference>
<dbReference type="OrthoDB" id="749947at2"/>
<sequence length="391" mass="42974">MDKSRIEYLHQRYLDSQLSAAEKAEWEQVLHAAAHEPTLQALMHGVWASIGPGNARAMPATRANRIFRQVIRQPRRRAPLRTWLQAAAVLLAVSGAVWFFWGRPPRPAETALAMQDIAPGRNQATLSLADGSTVALSERQTGIVVADGITYADGSAVVSEAPDSSRPTPQHAGTLTLATPKGGTYRVTLSDGTTVWLNAASTLTYPSRFYGSERRVTVEGEAYFAVAEDPQRPFIVASRHQELAVVGTEFNINAYPDENTITTTLVTGKVSVSLNGAATGQPAQLLTPGKQSILQQGRFSIQEVATDQYTAWRDGRFHFDGKTLPQVMRELSRWYNIKVAYEGRIPAIEFYGGIRRNHNLATVMSLLETNGIRYRLTPDTTLILSTATRNP</sequence>
<evidence type="ECO:0000259" key="3">
    <source>
        <dbReference type="Pfam" id="PF16344"/>
    </source>
</evidence>
<dbReference type="Proteomes" id="UP000199577">
    <property type="component" value="Unassembled WGS sequence"/>
</dbReference>
<dbReference type="RefSeq" id="WP_090973097.1">
    <property type="nucleotide sequence ID" value="NZ_FOLL01000006.1"/>
</dbReference>
<evidence type="ECO:0000256" key="1">
    <source>
        <dbReference type="SAM" id="Phobius"/>
    </source>
</evidence>
<dbReference type="AlphaFoldDB" id="A0A1I1H5V0"/>
<dbReference type="PANTHER" id="PTHR30273">
    <property type="entry name" value="PERIPLASMIC SIGNAL SENSOR AND SIGMA FACTOR ACTIVATOR FECR-RELATED"/>
    <property type="match status" value="1"/>
</dbReference>
<dbReference type="Pfam" id="PF16344">
    <property type="entry name" value="FecR_C"/>
    <property type="match status" value="1"/>
</dbReference>
<name>A0A1I1H5V0_9SPHI</name>
<evidence type="ECO:0000313" key="5">
    <source>
        <dbReference type="Proteomes" id="UP000199577"/>
    </source>
</evidence>
<dbReference type="STRING" id="623281.SAMN05421747_10620"/>
<gene>
    <name evidence="4" type="ORF">SAMN05421747_10620</name>
</gene>